<dbReference type="EMBL" id="JAMKFB020000018">
    <property type="protein sequence ID" value="KAL0168943.1"/>
    <property type="molecule type" value="Genomic_DNA"/>
</dbReference>
<feature type="non-terminal residue" evidence="3">
    <location>
        <position position="1"/>
    </location>
</feature>
<organism evidence="3 4">
    <name type="scientific">Cirrhinus mrigala</name>
    <name type="common">Mrigala</name>
    <dbReference type="NCBI Taxonomy" id="683832"/>
    <lineage>
        <taxon>Eukaryota</taxon>
        <taxon>Metazoa</taxon>
        <taxon>Chordata</taxon>
        <taxon>Craniata</taxon>
        <taxon>Vertebrata</taxon>
        <taxon>Euteleostomi</taxon>
        <taxon>Actinopterygii</taxon>
        <taxon>Neopterygii</taxon>
        <taxon>Teleostei</taxon>
        <taxon>Ostariophysi</taxon>
        <taxon>Cypriniformes</taxon>
        <taxon>Cyprinidae</taxon>
        <taxon>Labeoninae</taxon>
        <taxon>Labeonini</taxon>
        <taxon>Cirrhinus</taxon>
    </lineage>
</organism>
<gene>
    <name evidence="3" type="ORF">M9458_037165</name>
</gene>
<proteinExistence type="predicted"/>
<comment type="subcellular location">
    <subcellularLocation>
        <location evidence="1">Nucleus</location>
    </subcellularLocation>
</comment>
<dbReference type="InterPro" id="IPR050951">
    <property type="entry name" value="Retrovirus_Pol_polyprotein"/>
</dbReference>
<dbReference type="AlphaFoldDB" id="A0ABD0P4C6"/>
<accession>A0ABD0P4C6</accession>
<dbReference type="InterPro" id="IPR023780">
    <property type="entry name" value="Chromo_domain"/>
</dbReference>
<reference evidence="3 4" key="1">
    <citation type="submission" date="2024-05" db="EMBL/GenBank/DDBJ databases">
        <title>Genome sequencing and assembly of Indian major carp, Cirrhinus mrigala (Hamilton, 1822).</title>
        <authorList>
            <person name="Mohindra V."/>
            <person name="Chowdhury L.M."/>
            <person name="Lal K."/>
            <person name="Jena J.K."/>
        </authorList>
    </citation>
    <scope>NUCLEOTIDE SEQUENCE [LARGE SCALE GENOMIC DNA]</scope>
    <source>
        <strain evidence="3">CM1030</strain>
        <tissue evidence="3">Blood</tissue>
    </source>
</reference>
<dbReference type="SUPFAM" id="SSF53098">
    <property type="entry name" value="Ribonuclease H-like"/>
    <property type="match status" value="1"/>
</dbReference>
<dbReference type="Pfam" id="PF24626">
    <property type="entry name" value="SH3_Tf2-1"/>
    <property type="match status" value="1"/>
</dbReference>
<sequence>GSPVCLPFLARILPTDRGLHESTNGQCERANQDLERALRCLAQQLSWIEYAHNTLPVASTGMSPFECSVGYSPPLFPSQEPDAAVPCRRVWIKARKALAQASRRTKAAADRHRTPAPRYVCGQKVWLSTKDLPLKAASRKLAPRFIGPYQITKVLNPVAVRLKLPFSLGRVHPVFHVSRVKPVFRSSLNANMSSPAPPPPRLVDGSPVYSVRRLLDVRRRGRGFQYLVDWEGYGPEERSWVPARDILDRSLIEDFHRRPPP</sequence>
<name>A0ABD0P4C6_CIRMR</name>
<dbReference type="Gene3D" id="3.30.420.10">
    <property type="entry name" value="Ribonuclease H-like superfamily/Ribonuclease H"/>
    <property type="match status" value="1"/>
</dbReference>
<dbReference type="InterPro" id="IPR036397">
    <property type="entry name" value="RNaseH_sf"/>
</dbReference>
<evidence type="ECO:0000256" key="1">
    <source>
        <dbReference type="ARBA" id="ARBA00004123"/>
    </source>
</evidence>
<dbReference type="PROSITE" id="PS50013">
    <property type="entry name" value="CHROMO_2"/>
    <property type="match status" value="1"/>
</dbReference>
<evidence type="ECO:0000313" key="3">
    <source>
        <dbReference type="EMBL" id="KAL0168943.1"/>
    </source>
</evidence>
<evidence type="ECO:0000313" key="4">
    <source>
        <dbReference type="Proteomes" id="UP001529510"/>
    </source>
</evidence>
<dbReference type="InterPro" id="IPR056924">
    <property type="entry name" value="SH3_Tf2-1"/>
</dbReference>
<dbReference type="InterPro" id="IPR016197">
    <property type="entry name" value="Chromo-like_dom_sf"/>
</dbReference>
<dbReference type="SUPFAM" id="SSF54160">
    <property type="entry name" value="Chromo domain-like"/>
    <property type="match status" value="1"/>
</dbReference>
<dbReference type="Pfam" id="PF00385">
    <property type="entry name" value="Chromo"/>
    <property type="match status" value="1"/>
</dbReference>
<comment type="caution">
    <text evidence="3">The sequence shown here is derived from an EMBL/GenBank/DDBJ whole genome shotgun (WGS) entry which is preliminary data.</text>
</comment>
<dbReference type="Proteomes" id="UP001529510">
    <property type="component" value="Unassembled WGS sequence"/>
</dbReference>
<dbReference type="GO" id="GO:0005634">
    <property type="term" value="C:nucleus"/>
    <property type="evidence" value="ECO:0007669"/>
    <property type="project" value="UniProtKB-SubCell"/>
</dbReference>
<dbReference type="PANTHER" id="PTHR37984:SF15">
    <property type="entry name" value="INTEGRASE CATALYTIC DOMAIN-CONTAINING PROTEIN"/>
    <property type="match status" value="1"/>
</dbReference>
<dbReference type="Gene3D" id="2.40.50.40">
    <property type="match status" value="1"/>
</dbReference>
<protein>
    <recommendedName>
        <fullName evidence="2">Chromo domain-containing protein</fullName>
    </recommendedName>
</protein>
<dbReference type="InterPro" id="IPR012337">
    <property type="entry name" value="RNaseH-like_sf"/>
</dbReference>
<dbReference type="PANTHER" id="PTHR37984">
    <property type="entry name" value="PROTEIN CBG26694"/>
    <property type="match status" value="1"/>
</dbReference>
<dbReference type="SMART" id="SM00298">
    <property type="entry name" value="CHROMO"/>
    <property type="match status" value="1"/>
</dbReference>
<evidence type="ECO:0000259" key="2">
    <source>
        <dbReference type="PROSITE" id="PS50013"/>
    </source>
</evidence>
<keyword evidence="4" id="KW-1185">Reference proteome</keyword>
<feature type="domain" description="Chromo" evidence="2">
    <location>
        <begin position="209"/>
        <end position="261"/>
    </location>
</feature>
<dbReference type="InterPro" id="IPR000953">
    <property type="entry name" value="Chromo/chromo_shadow_dom"/>
</dbReference>